<dbReference type="EMBL" id="CAEKKB010000001">
    <property type="protein sequence ID" value="CAB4297737.1"/>
    <property type="molecule type" value="Genomic_DNA"/>
</dbReference>
<name>A0A6J5WD26_PRUAR</name>
<proteinExistence type="predicted"/>
<sequence length="339" mass="38743">MEFPRFCDGDDPLGWIYIAEHYFDYFYVLDAQKVKLTSFHMEREALQWFQWLDCIHRYPRWEDFTKALCQEFGYFDLEDCAKSLLKLKQTGCFIGGLKKELRHDVKLLRPTSVQDACALALQLNAKFLDLKPTVPFRHTPPISVHSFQPKVELPVKKLTPYEIQFHRQRNLCFQCDEKYTRGHVCSKKQLLLIDVDFDALALEDADEEVDQVLHQVEVTACALFSTPAPRSIKTMKVQGFIKRCPVIILLDSGSSHNFIDATLVKRLGWSLDPFNVFDVMIANGGKLSSKGCCPNVSLKIQECACTTDLFAIPLGGCDVVLGAQKLITLGLILWDFKNH</sequence>
<dbReference type="Gene3D" id="2.40.70.10">
    <property type="entry name" value="Acid Proteases"/>
    <property type="match status" value="1"/>
</dbReference>
<dbReference type="Proteomes" id="UP000507245">
    <property type="component" value="Unassembled WGS sequence"/>
</dbReference>
<dbReference type="OrthoDB" id="1194039at2759"/>
<evidence type="ECO:0000313" key="1">
    <source>
        <dbReference type="EMBL" id="CAB4297737.1"/>
    </source>
</evidence>
<evidence type="ECO:0008006" key="3">
    <source>
        <dbReference type="Google" id="ProtNLM"/>
    </source>
</evidence>
<dbReference type="Pfam" id="PF08284">
    <property type="entry name" value="RVP_2"/>
    <property type="match status" value="1"/>
</dbReference>
<dbReference type="SUPFAM" id="SSF50630">
    <property type="entry name" value="Acid proteases"/>
    <property type="match status" value="1"/>
</dbReference>
<dbReference type="CDD" id="cd00303">
    <property type="entry name" value="retropepsin_like"/>
    <property type="match status" value="1"/>
</dbReference>
<protein>
    <recommendedName>
        <fullName evidence="3">Retrotransposon gag domain-containing protein</fullName>
    </recommendedName>
</protein>
<gene>
    <name evidence="1" type="ORF">ORAREDHAP_LOCUS9747</name>
</gene>
<dbReference type="AlphaFoldDB" id="A0A6J5WD26"/>
<accession>A0A6J5WD26</accession>
<reference evidence="2" key="1">
    <citation type="journal article" date="2020" name="Genome Biol.">
        <title>Gamete binning: chromosome-level and haplotype-resolved genome assembly enabled by high-throughput single-cell sequencing of gamete genomes.</title>
        <authorList>
            <person name="Campoy J.A."/>
            <person name="Sun H."/>
            <person name="Goel M."/>
            <person name="Jiao W.-B."/>
            <person name="Folz-Donahue K."/>
            <person name="Wang N."/>
            <person name="Rubio M."/>
            <person name="Liu C."/>
            <person name="Kukat C."/>
            <person name="Ruiz D."/>
            <person name="Huettel B."/>
            <person name="Schneeberger K."/>
        </authorList>
    </citation>
    <scope>NUCLEOTIDE SEQUENCE [LARGE SCALE GENOMIC DNA]</scope>
    <source>
        <strain evidence="2">cv. Rojo Pasion</strain>
    </source>
</reference>
<organism evidence="1 2">
    <name type="scientific">Prunus armeniaca</name>
    <name type="common">Apricot</name>
    <name type="synonym">Armeniaca vulgaris</name>
    <dbReference type="NCBI Taxonomy" id="36596"/>
    <lineage>
        <taxon>Eukaryota</taxon>
        <taxon>Viridiplantae</taxon>
        <taxon>Streptophyta</taxon>
        <taxon>Embryophyta</taxon>
        <taxon>Tracheophyta</taxon>
        <taxon>Spermatophyta</taxon>
        <taxon>Magnoliopsida</taxon>
        <taxon>eudicotyledons</taxon>
        <taxon>Gunneridae</taxon>
        <taxon>Pentapetalae</taxon>
        <taxon>rosids</taxon>
        <taxon>fabids</taxon>
        <taxon>Rosales</taxon>
        <taxon>Rosaceae</taxon>
        <taxon>Amygdaloideae</taxon>
        <taxon>Amygdaleae</taxon>
        <taxon>Prunus</taxon>
    </lineage>
</organism>
<keyword evidence="2" id="KW-1185">Reference proteome</keyword>
<evidence type="ECO:0000313" key="2">
    <source>
        <dbReference type="Proteomes" id="UP000507245"/>
    </source>
</evidence>
<dbReference type="InterPro" id="IPR021109">
    <property type="entry name" value="Peptidase_aspartic_dom_sf"/>
</dbReference>